<evidence type="ECO:0000256" key="5">
    <source>
        <dbReference type="SAM" id="Phobius"/>
    </source>
</evidence>
<dbReference type="Gene3D" id="1.10.1200.10">
    <property type="entry name" value="ACP-like"/>
    <property type="match status" value="1"/>
</dbReference>
<dbReference type="GO" id="GO:0043041">
    <property type="term" value="P:amino acid activation for nonribosomal peptide biosynthetic process"/>
    <property type="evidence" value="ECO:0007669"/>
    <property type="project" value="TreeGrafter"/>
</dbReference>
<dbReference type="PANTHER" id="PTHR45527:SF1">
    <property type="entry name" value="FATTY ACID SYNTHASE"/>
    <property type="match status" value="1"/>
</dbReference>
<dbReference type="InterPro" id="IPR011004">
    <property type="entry name" value="Trimer_LpxA-like_sf"/>
</dbReference>
<comment type="caution">
    <text evidence="7">The sequence shown here is derived from an EMBL/GenBank/DDBJ whole genome shotgun (WGS) entry which is preliminary data.</text>
</comment>
<dbReference type="InterPro" id="IPR042099">
    <property type="entry name" value="ANL_N_sf"/>
</dbReference>
<dbReference type="GO" id="GO:0016874">
    <property type="term" value="F:ligase activity"/>
    <property type="evidence" value="ECO:0007669"/>
    <property type="project" value="UniProtKB-KW"/>
</dbReference>
<evidence type="ECO:0000313" key="8">
    <source>
        <dbReference type="Proteomes" id="UP001230188"/>
    </source>
</evidence>
<evidence type="ECO:0000256" key="4">
    <source>
        <dbReference type="SAM" id="MobiDB-lite"/>
    </source>
</evidence>
<dbReference type="Pfam" id="PF00550">
    <property type="entry name" value="PP-binding"/>
    <property type="match status" value="1"/>
</dbReference>
<name>A0AAD7UP77_9STRA</name>
<dbReference type="SUPFAM" id="SSF47336">
    <property type="entry name" value="ACP-like"/>
    <property type="match status" value="1"/>
</dbReference>
<accession>A0AAD7UP77</accession>
<dbReference type="NCBIfam" id="TIGR01733">
    <property type="entry name" value="AA-adenyl-dom"/>
    <property type="match status" value="1"/>
</dbReference>
<dbReference type="InterPro" id="IPR010071">
    <property type="entry name" value="AA_adenyl_dom"/>
</dbReference>
<evidence type="ECO:0000256" key="2">
    <source>
        <dbReference type="ARBA" id="ARBA00022553"/>
    </source>
</evidence>
<keyword evidence="2" id="KW-0597">Phosphoprotein</keyword>
<evidence type="ECO:0000256" key="1">
    <source>
        <dbReference type="ARBA" id="ARBA00022450"/>
    </source>
</evidence>
<gene>
    <name evidence="7" type="ORF">CTAYLR_006155</name>
</gene>
<protein>
    <recommendedName>
        <fullName evidence="6">Carrier domain-containing protein</fullName>
    </recommendedName>
</protein>
<proteinExistence type="predicted"/>
<dbReference type="EMBL" id="JAQMWT010000027">
    <property type="protein sequence ID" value="KAJ8613584.1"/>
    <property type="molecule type" value="Genomic_DNA"/>
</dbReference>
<dbReference type="Proteomes" id="UP001230188">
    <property type="component" value="Unassembled WGS sequence"/>
</dbReference>
<dbReference type="InterPro" id="IPR009081">
    <property type="entry name" value="PP-bd_ACP"/>
</dbReference>
<feature type="region of interest" description="Disordered" evidence="4">
    <location>
        <begin position="1765"/>
        <end position="1846"/>
    </location>
</feature>
<dbReference type="Gene3D" id="3.40.50.12780">
    <property type="entry name" value="N-terminal domain of ligase-like"/>
    <property type="match status" value="1"/>
</dbReference>
<organism evidence="7 8">
    <name type="scientific">Chrysophaeum taylorii</name>
    <dbReference type="NCBI Taxonomy" id="2483200"/>
    <lineage>
        <taxon>Eukaryota</taxon>
        <taxon>Sar</taxon>
        <taxon>Stramenopiles</taxon>
        <taxon>Ochrophyta</taxon>
        <taxon>Pelagophyceae</taxon>
        <taxon>Pelagomonadales</taxon>
        <taxon>Pelagomonadaceae</taxon>
        <taxon>Chrysophaeum</taxon>
    </lineage>
</organism>
<keyword evidence="8" id="KW-1185">Reference proteome</keyword>
<evidence type="ECO:0000259" key="6">
    <source>
        <dbReference type="PROSITE" id="PS50075"/>
    </source>
</evidence>
<dbReference type="InterPro" id="IPR000873">
    <property type="entry name" value="AMP-dep_synth/lig_dom"/>
</dbReference>
<sequence length="1877" mass="200212">MAVHELPLDFGRTSAWATARTSSVGVEKVESTSAVVSAFARVMATHQRAERVFVLVREKDDVKVAVVDAKRTSVEFRPFSPGNNVDPSFHPVCQSGVTVGRLSAATEFPESSRFAPLDVELVVDPTERVASIVYRSDLLEGVSAERLLTQTACELSGEVPERELAGANATAVPRREEACLHDLLVESATKNPEAVAMRYDLARTPTTYGGLLGAIARVAEKISPVEPDERVALLVAREPSMIVAVFATLVAGAAYVPLEPDYPPQRLETVVEDASARIVVTQRRFADLVSWGAEVVTCDDEEVPRHDPEGPARARMARGDAVRSHHLAYVFYTSGTTGKPKGVCVEHRGVARRAAWFQRRYPLSPGDAMLVKTTYTFGISEFELFWPTTVGAELLIARPDGHKIASYVAQLSKHASAFCFVPSALAAVADAARDECEPSDYDIKVAISCGEPLSAATAAAFFMAFGGRVLSNVYGPTEADMTFFEIKSLEEAKALRRAPPIGRPMDNVVVYLLDDALQHVPLGAPGHLHFGAPAPARGYLGLPDLNEKCWVDNPFYPPPPPPFSPKDDDEKVPPCPKLYATGDLARWLPSGQLGFCGRVDAGQIKLRGFRIELDDVSAALNAHPDVEVAAAKVVDPDTPRARLVGYVVSAAAAAAAAKQKPRLIVEKTTAAAAVVEPSSLATDALERAKEMLPAYAVPSVVVELSRLPVTARGKLDRAALPTPAATRADEDDFVECVSATERRIEACWQAVLGLDPTTPISATADFVTLGGNSLLAGRATTKLRHDLGGVQLPGTAMYMYPTIAELAAFADAQPTSHSAAKLAQEEEENQDENVEYYAGHSSTAPGAVVGQVLAVIFALCCSDLLRTLPTAVVAWRAYQRRGALYAACVVAPACSLATPVVLGMIAVLANRLAAPRWRKKSRKRIKLWSREYLGWLVAKHATSEGAAAVSTLFGGTSLESLFYRLCGATVGEGVVFESGCVLEDPQCVRVGDGVRVGRHSRVSAHFFQDGYLVLSRTTLEPRSRTHPRSCLGAGATLPAGKTLGALAAAGAGAVLGAEDLDDDDDGGGGGGGGDDHRRDDDADVARGKQKKPVVLRLPPERRRSTLAVEDEGVYLVVGVPSILACEACATLVAILAARASYDAIGFVPPPPSSYLRLLFVAWVFRLVQCEAFFATCVAVKRFVIGTFVEGDEKGESPVRRWLWDRLAHHGLFEAATRPYVNTEVLAAKFRLLGAKIGRRVNVDAFDCVEFDLVEVGDEVVFGSCVALVPYLPGCGASKKISIRRGANVLDHAVLLPGVIVEEAAITGTDTLGPRDWVFPAGTVSTGRVKGEPVTLKFSGDVEAGTSRLPAKDKARVLKALRRHRDPATFYAFNAFCVAAAALLEPLDALRALAPLLAYREVGLLAAVVAFPAIECLAVAAVVAAKHAVVGDFEEIDTEYYSDLHVRWVFLMACASAIDHPLDAVQGTFLAPMLFRAMGATVGRDCCLFYAAALEFDLLTIGDFATTGDGSDLTCHTVENMVVKFAKVTIGDGCCLNANAICMPGATMDRRSTVLEGSQVLKGETVGPREVWRGLPAAKIGDNVDLDRALVLRDDDDDDDDDKNAAAAAAAPKKDDDEDDDAMIAALAGVLGISAAAATDLLAANERGEPRAARVFHQLARLGRRLDREPKPLAPLARRPPHLRPRRLAKTLGIPVDDARALVRDWRDADPRAEATVEDARLRLFAAFAGLDGPDAARSVFRQAANGDEDAANLVHAYRHSGGGGGNRIAAAASSGGGPAFKGPPASSEGPPASEGPGSSRSARRAGHNKRHPPWLPRVPPPPLVPPPRVHPGGPPAPEQQREPRGDPYYRDAALFLAGGLAVSFFINLAFLLKYTSA</sequence>
<dbReference type="SUPFAM" id="SSF51161">
    <property type="entry name" value="Trimeric LpxA-like enzymes"/>
    <property type="match status" value="3"/>
</dbReference>
<dbReference type="PROSITE" id="PS00455">
    <property type="entry name" value="AMP_BINDING"/>
    <property type="match status" value="1"/>
</dbReference>
<reference evidence="7" key="1">
    <citation type="submission" date="2023-01" db="EMBL/GenBank/DDBJ databases">
        <title>Metagenome sequencing of chrysophaentin producing Chrysophaeum taylorii.</title>
        <authorList>
            <person name="Davison J."/>
            <person name="Bewley C."/>
        </authorList>
    </citation>
    <scope>NUCLEOTIDE SEQUENCE</scope>
    <source>
        <strain evidence="7">NIES-1699</strain>
    </source>
</reference>
<dbReference type="InterPro" id="IPR036736">
    <property type="entry name" value="ACP-like_sf"/>
</dbReference>
<dbReference type="InterPro" id="IPR020845">
    <property type="entry name" value="AMP-binding_CS"/>
</dbReference>
<dbReference type="PROSITE" id="PS50075">
    <property type="entry name" value="CARRIER"/>
    <property type="match status" value="1"/>
</dbReference>
<dbReference type="GO" id="GO:0005737">
    <property type="term" value="C:cytoplasm"/>
    <property type="evidence" value="ECO:0007669"/>
    <property type="project" value="TreeGrafter"/>
</dbReference>
<feature type="compositionally biased region" description="Basic and acidic residues" evidence="4">
    <location>
        <begin position="1073"/>
        <end position="1086"/>
    </location>
</feature>
<dbReference type="InterPro" id="IPR020806">
    <property type="entry name" value="PKS_PP-bd"/>
</dbReference>
<dbReference type="CDD" id="cd05930">
    <property type="entry name" value="A_NRPS"/>
    <property type="match status" value="1"/>
</dbReference>
<dbReference type="PANTHER" id="PTHR45527">
    <property type="entry name" value="NONRIBOSOMAL PEPTIDE SYNTHETASE"/>
    <property type="match status" value="1"/>
</dbReference>
<evidence type="ECO:0000256" key="3">
    <source>
        <dbReference type="ARBA" id="ARBA00022598"/>
    </source>
</evidence>
<dbReference type="GO" id="GO:0031177">
    <property type="term" value="F:phosphopantetheine binding"/>
    <property type="evidence" value="ECO:0007669"/>
    <property type="project" value="InterPro"/>
</dbReference>
<keyword evidence="5" id="KW-0472">Membrane</keyword>
<feature type="compositionally biased region" description="Pro residues" evidence="4">
    <location>
        <begin position="1813"/>
        <end position="1837"/>
    </location>
</feature>
<feature type="domain" description="Carrier" evidence="6">
    <location>
        <begin position="738"/>
        <end position="814"/>
    </location>
</feature>
<feature type="compositionally biased region" description="Basic residues" evidence="4">
    <location>
        <begin position="1801"/>
        <end position="1812"/>
    </location>
</feature>
<feature type="transmembrane region" description="Helical" evidence="5">
    <location>
        <begin position="1852"/>
        <end position="1872"/>
    </location>
</feature>
<dbReference type="GO" id="GO:0044550">
    <property type="term" value="P:secondary metabolite biosynthetic process"/>
    <property type="evidence" value="ECO:0007669"/>
    <property type="project" value="TreeGrafter"/>
</dbReference>
<feature type="compositionally biased region" description="Low complexity" evidence="4">
    <location>
        <begin position="1780"/>
        <end position="1800"/>
    </location>
</feature>
<evidence type="ECO:0000313" key="7">
    <source>
        <dbReference type="EMBL" id="KAJ8613584.1"/>
    </source>
</evidence>
<keyword evidence="5" id="KW-0812">Transmembrane</keyword>
<feature type="region of interest" description="Disordered" evidence="4">
    <location>
        <begin position="1592"/>
        <end position="1617"/>
    </location>
</feature>
<dbReference type="Gene3D" id="3.30.300.30">
    <property type="match status" value="1"/>
</dbReference>
<dbReference type="SMART" id="SM00823">
    <property type="entry name" value="PKS_PP"/>
    <property type="match status" value="1"/>
</dbReference>
<dbReference type="Gene3D" id="2.160.10.10">
    <property type="entry name" value="Hexapeptide repeat proteins"/>
    <property type="match status" value="2"/>
</dbReference>
<dbReference type="InterPro" id="IPR045851">
    <property type="entry name" value="AMP-bd_C_sf"/>
</dbReference>
<keyword evidence="5" id="KW-1133">Transmembrane helix</keyword>
<dbReference type="Pfam" id="PF00501">
    <property type="entry name" value="AMP-binding"/>
    <property type="match status" value="1"/>
</dbReference>
<dbReference type="SUPFAM" id="SSF56801">
    <property type="entry name" value="Acetyl-CoA synthetase-like"/>
    <property type="match status" value="1"/>
</dbReference>
<keyword evidence="1" id="KW-0596">Phosphopantetheine</keyword>
<keyword evidence="3" id="KW-0436">Ligase</keyword>
<feature type="region of interest" description="Disordered" evidence="4">
    <location>
        <begin position="1059"/>
        <end position="1090"/>
    </location>
</feature>